<reference evidence="1" key="2">
    <citation type="journal article" date="2015" name="Data Brief">
        <title>Shoot transcriptome of the giant reed, Arundo donax.</title>
        <authorList>
            <person name="Barrero R.A."/>
            <person name="Guerrero F.D."/>
            <person name="Moolhuijzen P."/>
            <person name="Goolsby J.A."/>
            <person name="Tidwell J."/>
            <person name="Bellgard S.E."/>
            <person name="Bellgard M.I."/>
        </authorList>
    </citation>
    <scope>NUCLEOTIDE SEQUENCE</scope>
    <source>
        <tissue evidence="1">Shoot tissue taken approximately 20 cm above the soil surface</tissue>
    </source>
</reference>
<dbReference type="AlphaFoldDB" id="A0A0A8YTL2"/>
<evidence type="ECO:0000313" key="1">
    <source>
        <dbReference type="EMBL" id="JAD25917.1"/>
    </source>
</evidence>
<dbReference type="EMBL" id="GBRH01271978">
    <property type="protein sequence ID" value="JAD25917.1"/>
    <property type="molecule type" value="Transcribed_RNA"/>
</dbReference>
<organism evidence="1">
    <name type="scientific">Arundo donax</name>
    <name type="common">Giant reed</name>
    <name type="synonym">Donax arundinaceus</name>
    <dbReference type="NCBI Taxonomy" id="35708"/>
    <lineage>
        <taxon>Eukaryota</taxon>
        <taxon>Viridiplantae</taxon>
        <taxon>Streptophyta</taxon>
        <taxon>Embryophyta</taxon>
        <taxon>Tracheophyta</taxon>
        <taxon>Spermatophyta</taxon>
        <taxon>Magnoliopsida</taxon>
        <taxon>Liliopsida</taxon>
        <taxon>Poales</taxon>
        <taxon>Poaceae</taxon>
        <taxon>PACMAD clade</taxon>
        <taxon>Arundinoideae</taxon>
        <taxon>Arundineae</taxon>
        <taxon>Arundo</taxon>
    </lineage>
</organism>
<sequence length="46" mass="5607">MWRCNDELRAYANELHRQSSRKYARYYIEFGSRFLRENLTGLCSAM</sequence>
<accession>A0A0A8YTL2</accession>
<name>A0A0A8YTL2_ARUDO</name>
<proteinExistence type="predicted"/>
<reference evidence="1" key="1">
    <citation type="submission" date="2014-09" db="EMBL/GenBank/DDBJ databases">
        <authorList>
            <person name="Magalhaes I.L.F."/>
            <person name="Oliveira U."/>
            <person name="Santos F.R."/>
            <person name="Vidigal T.H.D.A."/>
            <person name="Brescovit A.D."/>
            <person name="Santos A.J."/>
        </authorList>
    </citation>
    <scope>NUCLEOTIDE SEQUENCE</scope>
    <source>
        <tissue evidence="1">Shoot tissue taken approximately 20 cm above the soil surface</tissue>
    </source>
</reference>
<protein>
    <submittedName>
        <fullName evidence="1">Uncharacterized protein</fullName>
    </submittedName>
</protein>